<evidence type="ECO:0000256" key="1">
    <source>
        <dbReference type="SAM" id="MobiDB-lite"/>
    </source>
</evidence>
<sequence>MAVGRCERPPNRAAVPQRPIPLIDEPAWASGPVDRPAVRGGSNQRKNGEGERRAEIYSRQREAVDSSCICKCICTCIYEYLYAAVQCHADRRVAHSAGTGAAA</sequence>
<evidence type="ECO:0000313" key="2">
    <source>
        <dbReference type="EMBL" id="CAD9521932.1"/>
    </source>
</evidence>
<feature type="region of interest" description="Disordered" evidence="1">
    <location>
        <begin position="1"/>
        <end position="53"/>
    </location>
</feature>
<proteinExistence type="predicted"/>
<organism evidence="2">
    <name type="scientific">Haptolina brevifila</name>
    <dbReference type="NCBI Taxonomy" id="156173"/>
    <lineage>
        <taxon>Eukaryota</taxon>
        <taxon>Haptista</taxon>
        <taxon>Haptophyta</taxon>
        <taxon>Prymnesiophyceae</taxon>
        <taxon>Prymnesiales</taxon>
        <taxon>Prymnesiaceae</taxon>
        <taxon>Haptolina</taxon>
    </lineage>
</organism>
<protein>
    <submittedName>
        <fullName evidence="2">Uncharacterized protein</fullName>
    </submittedName>
</protein>
<name>A0A7S2IKF9_9EUKA</name>
<dbReference type="EMBL" id="HBGU01063801">
    <property type="protein sequence ID" value="CAD9521932.1"/>
    <property type="molecule type" value="Transcribed_RNA"/>
</dbReference>
<feature type="compositionally biased region" description="Basic and acidic residues" evidence="1">
    <location>
        <begin position="1"/>
        <end position="10"/>
    </location>
</feature>
<accession>A0A7S2IKF9</accession>
<gene>
    <name evidence="2" type="ORF">CBRE1094_LOCUS34753</name>
</gene>
<dbReference type="AlphaFoldDB" id="A0A7S2IKF9"/>
<reference evidence="2" key="1">
    <citation type="submission" date="2021-01" db="EMBL/GenBank/DDBJ databases">
        <authorList>
            <person name="Corre E."/>
            <person name="Pelletier E."/>
            <person name="Niang G."/>
            <person name="Scheremetjew M."/>
            <person name="Finn R."/>
            <person name="Kale V."/>
            <person name="Holt S."/>
            <person name="Cochrane G."/>
            <person name="Meng A."/>
            <person name="Brown T."/>
            <person name="Cohen L."/>
        </authorList>
    </citation>
    <scope>NUCLEOTIDE SEQUENCE</scope>
    <source>
        <strain evidence="2">UTEX LB 985</strain>
    </source>
</reference>